<dbReference type="HOGENOM" id="CLU_609804_0_0_1"/>
<feature type="region of interest" description="Disordered" evidence="1">
    <location>
        <begin position="426"/>
        <end position="460"/>
    </location>
</feature>
<feature type="compositionally biased region" description="Polar residues" evidence="1">
    <location>
        <begin position="363"/>
        <end position="373"/>
    </location>
</feature>
<dbReference type="Proteomes" id="UP000030669">
    <property type="component" value="Unassembled WGS sequence"/>
</dbReference>
<evidence type="ECO:0000313" key="2">
    <source>
        <dbReference type="EMBL" id="EPQ50413.1"/>
    </source>
</evidence>
<feature type="compositionally biased region" description="Polar residues" evidence="1">
    <location>
        <begin position="435"/>
        <end position="445"/>
    </location>
</feature>
<evidence type="ECO:0000313" key="3">
    <source>
        <dbReference type="Proteomes" id="UP000030669"/>
    </source>
</evidence>
<feature type="compositionally biased region" description="Basic residues" evidence="1">
    <location>
        <begin position="309"/>
        <end position="329"/>
    </location>
</feature>
<sequence>MTSVPSKSERWVASRLPAVERAPTKGLLDVNISARRHTKTALWADQVLSDYCLKPNFSLLRDHEEFKTFEALLHGLDIEPQTLRIATKYIESEGSTVQALHSQLVHPVWQLMEPEKSHNTQVNDKNQCLTTELRTAAAAMAYDTYIQLPIEQWSSANARDTAGGVRTDLIFSVLFHKKEARTRGMEARQDAVATELKSERPTTSKSRVSEARKDPAIFDIEMNLFPFEVKKLGQIDFEALNTIAKDAIKLGGSIPTGKYEGHVLGMRASLQQMLRYAVHYDTDMAALGDYRHNLVAMVPSTLPEDAKRYKNQIKSRKGVRKSARGHTKNKSKEEGTTGGKKPETEVFSPSHTATSKPGEEVIGSSSEGTQPKGQPSAGDSKKEVTWIYADEENVRYLVLFSAWTTTKGMVGWWEDVGKDFALQKKEKTDKHTETSHTVQLLTSVPQGEMGGVETSRQTRK</sequence>
<dbReference type="GeneID" id="19302880"/>
<gene>
    <name evidence="2" type="ORF">GLOTRDRAFT_133967</name>
</gene>
<protein>
    <submittedName>
        <fullName evidence="2">Uncharacterized protein</fullName>
    </submittedName>
</protein>
<evidence type="ECO:0000256" key="1">
    <source>
        <dbReference type="SAM" id="MobiDB-lite"/>
    </source>
</evidence>
<feature type="region of interest" description="Disordered" evidence="1">
    <location>
        <begin position="306"/>
        <end position="381"/>
    </location>
</feature>
<name>S7PSL4_GLOTA</name>
<accession>S7PSL4</accession>
<dbReference type="RefSeq" id="XP_007871127.1">
    <property type="nucleotide sequence ID" value="XM_007872936.1"/>
</dbReference>
<dbReference type="EMBL" id="KB469316">
    <property type="protein sequence ID" value="EPQ50413.1"/>
    <property type="molecule type" value="Genomic_DNA"/>
</dbReference>
<feature type="compositionally biased region" description="Basic and acidic residues" evidence="1">
    <location>
        <begin position="330"/>
        <end position="344"/>
    </location>
</feature>
<dbReference type="AlphaFoldDB" id="S7PSL4"/>
<reference evidence="2 3" key="1">
    <citation type="journal article" date="2012" name="Science">
        <title>The Paleozoic origin of enzymatic lignin decomposition reconstructed from 31 fungal genomes.</title>
        <authorList>
            <person name="Floudas D."/>
            <person name="Binder M."/>
            <person name="Riley R."/>
            <person name="Barry K."/>
            <person name="Blanchette R.A."/>
            <person name="Henrissat B."/>
            <person name="Martinez A.T."/>
            <person name="Otillar R."/>
            <person name="Spatafora J.W."/>
            <person name="Yadav J.S."/>
            <person name="Aerts A."/>
            <person name="Benoit I."/>
            <person name="Boyd A."/>
            <person name="Carlson A."/>
            <person name="Copeland A."/>
            <person name="Coutinho P.M."/>
            <person name="de Vries R.P."/>
            <person name="Ferreira P."/>
            <person name="Findley K."/>
            <person name="Foster B."/>
            <person name="Gaskell J."/>
            <person name="Glotzer D."/>
            <person name="Gorecki P."/>
            <person name="Heitman J."/>
            <person name="Hesse C."/>
            <person name="Hori C."/>
            <person name="Igarashi K."/>
            <person name="Jurgens J.A."/>
            <person name="Kallen N."/>
            <person name="Kersten P."/>
            <person name="Kohler A."/>
            <person name="Kuees U."/>
            <person name="Kumar T.K.A."/>
            <person name="Kuo A."/>
            <person name="LaButti K."/>
            <person name="Larrondo L.F."/>
            <person name="Lindquist E."/>
            <person name="Ling A."/>
            <person name="Lombard V."/>
            <person name="Lucas S."/>
            <person name="Lundell T."/>
            <person name="Martin R."/>
            <person name="McLaughlin D.J."/>
            <person name="Morgenstern I."/>
            <person name="Morin E."/>
            <person name="Murat C."/>
            <person name="Nagy L.G."/>
            <person name="Nolan M."/>
            <person name="Ohm R.A."/>
            <person name="Patyshakuliyeva A."/>
            <person name="Rokas A."/>
            <person name="Ruiz-Duenas F.J."/>
            <person name="Sabat G."/>
            <person name="Salamov A."/>
            <person name="Samejima M."/>
            <person name="Schmutz J."/>
            <person name="Slot J.C."/>
            <person name="St John F."/>
            <person name="Stenlid J."/>
            <person name="Sun H."/>
            <person name="Sun S."/>
            <person name="Syed K."/>
            <person name="Tsang A."/>
            <person name="Wiebenga A."/>
            <person name="Young D."/>
            <person name="Pisabarro A."/>
            <person name="Eastwood D.C."/>
            <person name="Martin F."/>
            <person name="Cullen D."/>
            <person name="Grigoriev I.V."/>
            <person name="Hibbett D.S."/>
        </authorList>
    </citation>
    <scope>NUCLEOTIDE SEQUENCE [LARGE SCALE GENOMIC DNA]</scope>
    <source>
        <strain evidence="2 3">ATCC 11539</strain>
    </source>
</reference>
<organism evidence="2 3">
    <name type="scientific">Gloeophyllum trabeum (strain ATCC 11539 / FP-39264 / Madison 617)</name>
    <name type="common">Brown rot fungus</name>
    <dbReference type="NCBI Taxonomy" id="670483"/>
    <lineage>
        <taxon>Eukaryota</taxon>
        <taxon>Fungi</taxon>
        <taxon>Dikarya</taxon>
        <taxon>Basidiomycota</taxon>
        <taxon>Agaricomycotina</taxon>
        <taxon>Agaricomycetes</taxon>
        <taxon>Gloeophyllales</taxon>
        <taxon>Gloeophyllaceae</taxon>
        <taxon>Gloeophyllum</taxon>
    </lineage>
</organism>
<proteinExistence type="predicted"/>
<dbReference type="KEGG" id="gtr:GLOTRDRAFT_133967"/>
<keyword evidence="3" id="KW-1185">Reference proteome</keyword>